<dbReference type="EMBL" id="JAYGIE010000091">
    <property type="protein sequence ID" value="MEA5479509.1"/>
    <property type="molecule type" value="Genomic_DNA"/>
</dbReference>
<evidence type="ECO:0000313" key="2">
    <source>
        <dbReference type="EMBL" id="MEA5479509.1"/>
    </source>
</evidence>
<gene>
    <name evidence="2" type="ORF">VB774_17960</name>
</gene>
<keyword evidence="1" id="KW-0812">Transmembrane</keyword>
<dbReference type="Proteomes" id="UP001301388">
    <property type="component" value="Unassembled WGS sequence"/>
</dbReference>
<keyword evidence="3" id="KW-1185">Reference proteome</keyword>
<protein>
    <submittedName>
        <fullName evidence="2">Uncharacterized protein</fullName>
    </submittedName>
</protein>
<accession>A0ABU5TMW6</accession>
<proteinExistence type="predicted"/>
<organism evidence="2 3">
    <name type="scientific">Pseudanabaena galeata UHCC 0370</name>
    <dbReference type="NCBI Taxonomy" id="3110310"/>
    <lineage>
        <taxon>Bacteria</taxon>
        <taxon>Bacillati</taxon>
        <taxon>Cyanobacteriota</taxon>
        <taxon>Cyanophyceae</taxon>
        <taxon>Pseudanabaenales</taxon>
        <taxon>Pseudanabaenaceae</taxon>
        <taxon>Pseudanabaena</taxon>
    </lineage>
</organism>
<reference evidence="2 3" key="1">
    <citation type="submission" date="2023-12" db="EMBL/GenBank/DDBJ databases">
        <title>Baltic Sea Cyanobacteria.</title>
        <authorList>
            <person name="Delbaje E."/>
            <person name="Fewer D.P."/>
            <person name="Shishido T.K."/>
        </authorList>
    </citation>
    <scope>NUCLEOTIDE SEQUENCE [LARGE SCALE GENOMIC DNA]</scope>
    <source>
        <strain evidence="2 3">UHCC 0370</strain>
    </source>
</reference>
<keyword evidence="1" id="KW-1133">Transmembrane helix</keyword>
<dbReference type="RefSeq" id="WP_281008819.1">
    <property type="nucleotide sequence ID" value="NZ_JAYGIE010000091.1"/>
</dbReference>
<sequence length="70" mass="7657">MISGFKNLSVKPLVKNLKFLPLALVGLAAFALNANAEMHPYLQISIVLLEAKLGILIVYLLAKKISKPVR</sequence>
<name>A0ABU5TMW6_9CYAN</name>
<comment type="caution">
    <text evidence="2">The sequence shown here is derived from an EMBL/GenBank/DDBJ whole genome shotgun (WGS) entry which is preliminary data.</text>
</comment>
<evidence type="ECO:0000256" key="1">
    <source>
        <dbReference type="SAM" id="Phobius"/>
    </source>
</evidence>
<feature type="transmembrane region" description="Helical" evidence="1">
    <location>
        <begin position="41"/>
        <end position="62"/>
    </location>
</feature>
<keyword evidence="1" id="KW-0472">Membrane</keyword>
<evidence type="ECO:0000313" key="3">
    <source>
        <dbReference type="Proteomes" id="UP001301388"/>
    </source>
</evidence>